<dbReference type="Pfam" id="PF02384">
    <property type="entry name" value="N6_Mtase"/>
    <property type="match status" value="1"/>
</dbReference>
<keyword evidence="4" id="KW-0949">S-adenosyl-L-methionine</keyword>
<keyword evidence="3" id="KW-0808">Transferase</keyword>
<dbReference type="Proteomes" id="UP000187404">
    <property type="component" value="Unassembled WGS sequence"/>
</dbReference>
<keyword evidence="7" id="KW-0175">Coiled coil</keyword>
<evidence type="ECO:0000256" key="7">
    <source>
        <dbReference type="SAM" id="Coils"/>
    </source>
</evidence>
<dbReference type="InterPro" id="IPR003356">
    <property type="entry name" value="DNA_methylase_A-5"/>
</dbReference>
<dbReference type="Gene3D" id="3.40.50.150">
    <property type="entry name" value="Vaccinia Virus protein VP39"/>
    <property type="match status" value="1"/>
</dbReference>
<dbReference type="EC" id="2.1.1.72" evidence="1"/>
<evidence type="ECO:0000313" key="11">
    <source>
        <dbReference type="Proteomes" id="UP000187404"/>
    </source>
</evidence>
<evidence type="ECO:0000256" key="3">
    <source>
        <dbReference type="ARBA" id="ARBA00022679"/>
    </source>
</evidence>
<dbReference type="GO" id="GO:0009007">
    <property type="term" value="F:site-specific DNA-methyltransferase (adenine-specific) activity"/>
    <property type="evidence" value="ECO:0007669"/>
    <property type="project" value="UniProtKB-EC"/>
</dbReference>
<proteinExistence type="predicted"/>
<feature type="domain" description="DNA methylase adenine-specific" evidence="9">
    <location>
        <begin position="8"/>
        <end position="189"/>
    </location>
</feature>
<sequence>MLKPKGAPRKWKRIVSNPPYSLKFQDVDKVADDPRFSYGLTPSGFSDFLFVQDALSRLDDGGTLVEILPHGVLFRGKKEEAIRKNLIDANLIDAIIGLPDNLFMNTGIPVLLMILKKGRKRDDILMVDASKEYVKEGRVNIMTLEQINRVCSAVSIRRDIDKLSHVTTLEEIRGNGYNLNIPRYVDTFEPEPVPDLLETLAELKAINMEIDKTERELIAMAAQLVGTTPEAQEIVDKANALYKEYINEKNKRSNTAAGGNDRESQEREALPRKGDADRIVGNQRSGQLSFF</sequence>
<name>A0A1Q9JGB2_9FIRM</name>
<evidence type="ECO:0000256" key="8">
    <source>
        <dbReference type="SAM" id="MobiDB-lite"/>
    </source>
</evidence>
<dbReference type="PANTHER" id="PTHR42933">
    <property type="entry name" value="SLR6095 PROTEIN"/>
    <property type="match status" value="1"/>
</dbReference>
<keyword evidence="5" id="KW-0680">Restriction system</keyword>
<feature type="region of interest" description="Disordered" evidence="8">
    <location>
        <begin position="252"/>
        <end position="291"/>
    </location>
</feature>
<comment type="catalytic activity">
    <reaction evidence="6">
        <text>a 2'-deoxyadenosine in DNA + S-adenosyl-L-methionine = an N(6)-methyl-2'-deoxyadenosine in DNA + S-adenosyl-L-homocysteine + H(+)</text>
        <dbReference type="Rhea" id="RHEA:15197"/>
        <dbReference type="Rhea" id="RHEA-COMP:12418"/>
        <dbReference type="Rhea" id="RHEA-COMP:12419"/>
        <dbReference type="ChEBI" id="CHEBI:15378"/>
        <dbReference type="ChEBI" id="CHEBI:57856"/>
        <dbReference type="ChEBI" id="CHEBI:59789"/>
        <dbReference type="ChEBI" id="CHEBI:90615"/>
        <dbReference type="ChEBI" id="CHEBI:90616"/>
        <dbReference type="EC" id="2.1.1.72"/>
    </reaction>
</comment>
<keyword evidence="11" id="KW-1185">Reference proteome</keyword>
<dbReference type="InterPro" id="IPR029063">
    <property type="entry name" value="SAM-dependent_MTases_sf"/>
</dbReference>
<dbReference type="AlphaFoldDB" id="A0A1Q9JGB2"/>
<dbReference type="STRING" id="1261640.BHK98_03835"/>
<evidence type="ECO:0000256" key="5">
    <source>
        <dbReference type="ARBA" id="ARBA00022747"/>
    </source>
</evidence>
<reference evidence="10 11" key="1">
    <citation type="journal article" date="2016" name="Appl. Environ. Microbiol.">
        <title>Function and Phylogeny of Bacterial Butyryl Coenzyme A:Acetate Transferases and Their Diversity in the Proximal Colon of Swine.</title>
        <authorList>
            <person name="Trachsel J."/>
            <person name="Bayles D.O."/>
            <person name="Looft T."/>
            <person name="Levine U.Y."/>
            <person name="Allen H.K."/>
        </authorList>
    </citation>
    <scope>NUCLEOTIDE SEQUENCE [LARGE SCALE GENOMIC DNA]</scope>
    <source>
        <strain evidence="10 11">68-3-10</strain>
    </source>
</reference>
<keyword evidence="2" id="KW-0489">Methyltransferase</keyword>
<feature type="compositionally biased region" description="Basic and acidic residues" evidence="8">
    <location>
        <begin position="260"/>
        <end position="278"/>
    </location>
</feature>
<dbReference type="PANTHER" id="PTHR42933:SF3">
    <property type="entry name" value="TYPE I RESTRICTION ENZYME MJAVIII METHYLASE SUBUNIT"/>
    <property type="match status" value="1"/>
</dbReference>
<evidence type="ECO:0000313" key="10">
    <source>
        <dbReference type="EMBL" id="OLR55270.1"/>
    </source>
</evidence>
<dbReference type="InterPro" id="IPR051537">
    <property type="entry name" value="DNA_Adenine_Mtase"/>
</dbReference>
<accession>A0A1Q9JGB2</accession>
<evidence type="ECO:0000256" key="1">
    <source>
        <dbReference type="ARBA" id="ARBA00011900"/>
    </source>
</evidence>
<dbReference type="GO" id="GO:0009307">
    <property type="term" value="P:DNA restriction-modification system"/>
    <property type="evidence" value="ECO:0007669"/>
    <property type="project" value="UniProtKB-KW"/>
</dbReference>
<protein>
    <recommendedName>
        <fullName evidence="1">site-specific DNA-methyltransferase (adenine-specific)</fullName>
        <ecNumber evidence="1">2.1.1.72</ecNumber>
    </recommendedName>
</protein>
<dbReference type="EMBL" id="MJIE01000001">
    <property type="protein sequence ID" value="OLR55270.1"/>
    <property type="molecule type" value="Genomic_DNA"/>
</dbReference>
<comment type="caution">
    <text evidence="10">The sequence shown here is derived from an EMBL/GenBank/DDBJ whole genome shotgun (WGS) entry which is preliminary data.</text>
</comment>
<dbReference type="GO" id="GO:0003677">
    <property type="term" value="F:DNA binding"/>
    <property type="evidence" value="ECO:0007669"/>
    <property type="project" value="InterPro"/>
</dbReference>
<evidence type="ECO:0000259" key="9">
    <source>
        <dbReference type="Pfam" id="PF02384"/>
    </source>
</evidence>
<dbReference type="SUPFAM" id="SSF53335">
    <property type="entry name" value="S-adenosyl-L-methionine-dependent methyltransferases"/>
    <property type="match status" value="1"/>
</dbReference>
<feature type="coiled-coil region" evidence="7">
    <location>
        <begin position="196"/>
        <end position="223"/>
    </location>
</feature>
<gene>
    <name evidence="10" type="ORF">BHK98_03835</name>
</gene>
<evidence type="ECO:0000256" key="6">
    <source>
        <dbReference type="ARBA" id="ARBA00047942"/>
    </source>
</evidence>
<organism evidence="10 11">
    <name type="scientific">Hornefia porci</name>
    <dbReference type="NCBI Taxonomy" id="2652292"/>
    <lineage>
        <taxon>Bacteria</taxon>
        <taxon>Bacillati</taxon>
        <taxon>Bacillota</taxon>
        <taxon>Clostridia</taxon>
        <taxon>Peptostreptococcales</taxon>
        <taxon>Anaerovoracaceae</taxon>
        <taxon>Hornefia</taxon>
    </lineage>
</organism>
<evidence type="ECO:0000256" key="4">
    <source>
        <dbReference type="ARBA" id="ARBA00022691"/>
    </source>
</evidence>
<dbReference type="GO" id="GO:0008170">
    <property type="term" value="F:N-methyltransferase activity"/>
    <property type="evidence" value="ECO:0007669"/>
    <property type="project" value="InterPro"/>
</dbReference>
<dbReference type="GO" id="GO:0032259">
    <property type="term" value="P:methylation"/>
    <property type="evidence" value="ECO:0007669"/>
    <property type="project" value="UniProtKB-KW"/>
</dbReference>
<feature type="compositionally biased region" description="Polar residues" evidence="8">
    <location>
        <begin position="282"/>
        <end position="291"/>
    </location>
</feature>
<evidence type="ECO:0000256" key="2">
    <source>
        <dbReference type="ARBA" id="ARBA00022603"/>
    </source>
</evidence>